<keyword evidence="1" id="KW-0812">Transmembrane</keyword>
<proteinExistence type="predicted"/>
<feature type="transmembrane region" description="Helical" evidence="1">
    <location>
        <begin position="71"/>
        <end position="95"/>
    </location>
</feature>
<gene>
    <name evidence="2" type="ORF">MKZ38_008994</name>
</gene>
<keyword evidence="1" id="KW-1133">Transmembrane helix</keyword>
<name>A0AAD5RH64_9PEZI</name>
<reference evidence="2" key="1">
    <citation type="submission" date="2022-07" db="EMBL/GenBank/DDBJ databases">
        <title>Draft genome sequence of Zalerion maritima ATCC 34329, a (micro)plastics degrading marine fungus.</title>
        <authorList>
            <person name="Paco A."/>
            <person name="Goncalves M.F.M."/>
            <person name="Rocha-Santos T.A.P."/>
            <person name="Alves A."/>
        </authorList>
    </citation>
    <scope>NUCLEOTIDE SEQUENCE</scope>
    <source>
        <strain evidence="2">ATCC 34329</strain>
    </source>
</reference>
<evidence type="ECO:0000313" key="2">
    <source>
        <dbReference type="EMBL" id="KAJ2893136.1"/>
    </source>
</evidence>
<feature type="transmembrane region" description="Helical" evidence="1">
    <location>
        <begin position="125"/>
        <end position="146"/>
    </location>
</feature>
<keyword evidence="1" id="KW-0472">Membrane</keyword>
<evidence type="ECO:0000313" key="3">
    <source>
        <dbReference type="Proteomes" id="UP001201980"/>
    </source>
</evidence>
<organism evidence="2 3">
    <name type="scientific">Zalerion maritima</name>
    <dbReference type="NCBI Taxonomy" id="339359"/>
    <lineage>
        <taxon>Eukaryota</taxon>
        <taxon>Fungi</taxon>
        <taxon>Dikarya</taxon>
        <taxon>Ascomycota</taxon>
        <taxon>Pezizomycotina</taxon>
        <taxon>Sordariomycetes</taxon>
        <taxon>Lulworthiomycetidae</taxon>
        <taxon>Lulworthiales</taxon>
        <taxon>Lulworthiaceae</taxon>
        <taxon>Zalerion</taxon>
    </lineage>
</organism>
<keyword evidence="3" id="KW-1185">Reference proteome</keyword>
<dbReference type="AlphaFoldDB" id="A0AAD5RH64"/>
<evidence type="ECO:0000256" key="1">
    <source>
        <dbReference type="SAM" id="Phobius"/>
    </source>
</evidence>
<comment type="caution">
    <text evidence="2">The sequence shown here is derived from an EMBL/GenBank/DDBJ whole genome shotgun (WGS) entry which is preliminary data.</text>
</comment>
<protein>
    <submittedName>
        <fullName evidence="2">Uncharacterized protein</fullName>
    </submittedName>
</protein>
<dbReference type="Proteomes" id="UP001201980">
    <property type="component" value="Unassembled WGS sequence"/>
</dbReference>
<dbReference type="EMBL" id="JAKWBI020000655">
    <property type="protein sequence ID" value="KAJ2893136.1"/>
    <property type="molecule type" value="Genomic_DNA"/>
</dbReference>
<sequence>MLSSNASFRRSAKDNQLGAITSWALQAGLALAESGKQLTSTDRFGDATVCAGFSHSRLSKRKMSRPVKFRWGQYILIIALSLNGAPIPFISVGLVNKDIESDNAECSVSNSPPDKDHFLDASPGWLALGKYLSMLLFLASECLLMID</sequence>
<accession>A0AAD5RH64</accession>